<feature type="domain" description="5'-Nucleotidase C-terminal" evidence="14">
    <location>
        <begin position="337"/>
        <end position="508"/>
    </location>
</feature>
<accession>A0A9P0CZY2</accession>
<dbReference type="GO" id="GO:0005615">
    <property type="term" value="C:extracellular space"/>
    <property type="evidence" value="ECO:0007669"/>
    <property type="project" value="UniProtKB-ARBA"/>
</dbReference>
<evidence type="ECO:0000256" key="3">
    <source>
        <dbReference type="ARBA" id="ARBA00012148"/>
    </source>
</evidence>
<keyword evidence="4" id="KW-1201">Platelet aggregation inhibiting toxin</keyword>
<dbReference type="GO" id="GO:0005886">
    <property type="term" value="C:plasma membrane"/>
    <property type="evidence" value="ECO:0007669"/>
    <property type="project" value="TreeGrafter"/>
</dbReference>
<dbReference type="GO" id="GO:0008253">
    <property type="term" value="F:5'-nucleotidase activity"/>
    <property type="evidence" value="ECO:0007669"/>
    <property type="project" value="TreeGrafter"/>
</dbReference>
<evidence type="ECO:0000313" key="16">
    <source>
        <dbReference type="Proteomes" id="UP001153636"/>
    </source>
</evidence>
<proteinExistence type="inferred from homology"/>
<keyword evidence="7" id="KW-0479">Metal-binding</keyword>
<feature type="domain" description="Calcineurin-like phosphoesterase" evidence="13">
    <location>
        <begin position="30"/>
        <end position="244"/>
    </location>
</feature>
<evidence type="ECO:0000256" key="8">
    <source>
        <dbReference type="ARBA" id="ARBA00022729"/>
    </source>
</evidence>
<comment type="similarity">
    <text evidence="2 12">Belongs to the 5'-nucleotidase family.</text>
</comment>
<dbReference type="GO" id="GO:0090729">
    <property type="term" value="F:toxin activity"/>
    <property type="evidence" value="ECO:0007669"/>
    <property type="project" value="UniProtKB-KW"/>
</dbReference>
<evidence type="ECO:0000256" key="12">
    <source>
        <dbReference type="RuleBase" id="RU362119"/>
    </source>
</evidence>
<evidence type="ECO:0000256" key="9">
    <source>
        <dbReference type="ARBA" id="ARBA00022741"/>
    </source>
</evidence>
<dbReference type="AlphaFoldDB" id="A0A9P0CZY2"/>
<evidence type="ECO:0000256" key="1">
    <source>
        <dbReference type="ARBA" id="ARBA00004613"/>
    </source>
</evidence>
<keyword evidence="10 12" id="KW-0378">Hydrolase</keyword>
<keyword evidence="8 12" id="KW-0732">Signal</keyword>
<keyword evidence="11" id="KW-1199">Hemostasis impairing toxin</keyword>
<dbReference type="Pfam" id="PF00149">
    <property type="entry name" value="Metallophos"/>
    <property type="match status" value="1"/>
</dbReference>
<dbReference type="InterPro" id="IPR004843">
    <property type="entry name" value="Calcineurin-like_PHP"/>
</dbReference>
<evidence type="ECO:0000256" key="7">
    <source>
        <dbReference type="ARBA" id="ARBA00022723"/>
    </source>
</evidence>
<dbReference type="OrthoDB" id="7722975at2759"/>
<organism evidence="15 16">
    <name type="scientific">Psylliodes chrysocephalus</name>
    <dbReference type="NCBI Taxonomy" id="3402493"/>
    <lineage>
        <taxon>Eukaryota</taxon>
        <taxon>Metazoa</taxon>
        <taxon>Ecdysozoa</taxon>
        <taxon>Arthropoda</taxon>
        <taxon>Hexapoda</taxon>
        <taxon>Insecta</taxon>
        <taxon>Pterygota</taxon>
        <taxon>Neoptera</taxon>
        <taxon>Endopterygota</taxon>
        <taxon>Coleoptera</taxon>
        <taxon>Polyphaga</taxon>
        <taxon>Cucujiformia</taxon>
        <taxon>Chrysomeloidea</taxon>
        <taxon>Chrysomelidae</taxon>
        <taxon>Galerucinae</taxon>
        <taxon>Alticini</taxon>
        <taxon>Psylliodes</taxon>
    </lineage>
</organism>
<evidence type="ECO:0000259" key="14">
    <source>
        <dbReference type="Pfam" id="PF02872"/>
    </source>
</evidence>
<evidence type="ECO:0000259" key="13">
    <source>
        <dbReference type="Pfam" id="PF00149"/>
    </source>
</evidence>
<reference evidence="15" key="1">
    <citation type="submission" date="2022-01" db="EMBL/GenBank/DDBJ databases">
        <authorList>
            <person name="King R."/>
        </authorList>
    </citation>
    <scope>NUCLEOTIDE SEQUENCE</scope>
</reference>
<dbReference type="Proteomes" id="UP001153636">
    <property type="component" value="Chromosome 3"/>
</dbReference>
<keyword evidence="5" id="KW-0964">Secreted</keyword>
<feature type="signal peptide" evidence="12">
    <location>
        <begin position="1"/>
        <end position="17"/>
    </location>
</feature>
<dbReference type="EC" id="3.6.1.5" evidence="3"/>
<evidence type="ECO:0000256" key="6">
    <source>
        <dbReference type="ARBA" id="ARBA00022656"/>
    </source>
</evidence>
<dbReference type="Gene3D" id="3.90.780.10">
    <property type="entry name" value="5'-Nucleotidase, C-terminal domain"/>
    <property type="match status" value="1"/>
</dbReference>
<evidence type="ECO:0000313" key="15">
    <source>
        <dbReference type="EMBL" id="CAH1108835.1"/>
    </source>
</evidence>
<protein>
    <recommendedName>
        <fullName evidence="3">apyrase</fullName>
        <ecNumber evidence="3">3.6.1.5</ecNumber>
    </recommendedName>
</protein>
<sequence>MLICVTLTILVFNFCVGQQIINVNEYFEISVLHFNDFHARFEETDEEGNTCKNVSQCIGGYSRLYTQIQRSLNETPNALVLNAGDTFQGTLWYSVGKWNVSQEFMNKLPIDVEVLGNHDFDDGIAGVIPYITSLRHPIVACNIDDSLEPTIQGTYSKSKVIQRNGLKIGIIGVIISTCDQISSTGKLRFHLESPSVNEEAERLVREEGVFTNIVLSHSGYEIDKQIAENASKRISLIVGAHSHSFLYTGDNPPGVDTVSGDYPTTIKSKYGNKVLVVQASAYSRYLGNITLYLDEYGEVADYSGAPIYLSSDILKDEAINKELQPWKDIVDIQGLKVVGSTMTLLSRTGRYNYECTLGNFITDAMIYSYTENSAEGSWTEAALAMTNPGSLRANIGIGEITYNDVVVSQPFENTFDIIEIEGKYLRELFEFTGMPSGEGDNRLNLLQLSGFHINYDLSLPIGQRVKSIKVRCQNCTVPVYEKLEEHKTYKVVVNSFMLMNNGEFTILTENIKSKNIGRVDIDVILEYLSNRSPVFKEVETRMVFSN</sequence>
<dbReference type="PANTHER" id="PTHR11575">
    <property type="entry name" value="5'-NUCLEOTIDASE-RELATED"/>
    <property type="match status" value="1"/>
</dbReference>
<dbReference type="InterPro" id="IPR008334">
    <property type="entry name" value="5'-Nucleotdase_C"/>
</dbReference>
<dbReference type="InterPro" id="IPR006179">
    <property type="entry name" value="5_nucleotidase/apyrase"/>
</dbReference>
<dbReference type="GO" id="GO:0004050">
    <property type="term" value="F:apyrase activity"/>
    <property type="evidence" value="ECO:0007669"/>
    <property type="project" value="UniProtKB-EC"/>
</dbReference>
<keyword evidence="6" id="KW-0800">Toxin</keyword>
<evidence type="ECO:0000256" key="2">
    <source>
        <dbReference type="ARBA" id="ARBA00006654"/>
    </source>
</evidence>
<dbReference type="GO" id="GO:0046872">
    <property type="term" value="F:metal ion binding"/>
    <property type="evidence" value="ECO:0007669"/>
    <property type="project" value="UniProtKB-KW"/>
</dbReference>
<keyword evidence="9 12" id="KW-0547">Nucleotide-binding</keyword>
<feature type="chain" id="PRO_5040529634" description="apyrase" evidence="12">
    <location>
        <begin position="18"/>
        <end position="546"/>
    </location>
</feature>
<keyword evidence="16" id="KW-1185">Reference proteome</keyword>
<dbReference type="EMBL" id="OV651815">
    <property type="protein sequence ID" value="CAH1108835.1"/>
    <property type="molecule type" value="Genomic_DNA"/>
</dbReference>
<dbReference type="InterPro" id="IPR029052">
    <property type="entry name" value="Metallo-depent_PP-like"/>
</dbReference>
<dbReference type="FunFam" id="3.60.21.10:FF:000020">
    <property type="entry name" value="NT5E isoform 4"/>
    <property type="match status" value="1"/>
</dbReference>
<dbReference type="InterPro" id="IPR036907">
    <property type="entry name" value="5'-Nucleotdase_C_sf"/>
</dbReference>
<evidence type="ECO:0000256" key="10">
    <source>
        <dbReference type="ARBA" id="ARBA00022801"/>
    </source>
</evidence>
<dbReference type="Gene3D" id="3.60.21.10">
    <property type="match status" value="1"/>
</dbReference>
<dbReference type="GO" id="GO:0006196">
    <property type="term" value="P:AMP catabolic process"/>
    <property type="evidence" value="ECO:0007669"/>
    <property type="project" value="TreeGrafter"/>
</dbReference>
<dbReference type="SUPFAM" id="SSF55816">
    <property type="entry name" value="5'-nucleotidase (syn. UDP-sugar hydrolase), C-terminal domain"/>
    <property type="match status" value="1"/>
</dbReference>
<dbReference type="PANTHER" id="PTHR11575:SF32">
    <property type="entry name" value="APYRASE-LIKE PROTEIN"/>
    <property type="match status" value="1"/>
</dbReference>
<evidence type="ECO:0000256" key="4">
    <source>
        <dbReference type="ARBA" id="ARBA00022442"/>
    </source>
</evidence>
<dbReference type="FunFam" id="3.90.780.10:FF:000004">
    <property type="entry name" value="UDP-sugar hydrolase, putative"/>
    <property type="match status" value="1"/>
</dbReference>
<evidence type="ECO:0000256" key="11">
    <source>
        <dbReference type="ARBA" id="ARBA00023240"/>
    </source>
</evidence>
<dbReference type="PRINTS" id="PR01607">
    <property type="entry name" value="APYRASEFAMLY"/>
</dbReference>
<comment type="subcellular location">
    <subcellularLocation>
        <location evidence="1">Secreted</location>
    </subcellularLocation>
</comment>
<dbReference type="SUPFAM" id="SSF56300">
    <property type="entry name" value="Metallo-dependent phosphatases"/>
    <property type="match status" value="1"/>
</dbReference>
<dbReference type="GO" id="GO:0000166">
    <property type="term" value="F:nucleotide binding"/>
    <property type="evidence" value="ECO:0007669"/>
    <property type="project" value="UniProtKB-KW"/>
</dbReference>
<dbReference type="Pfam" id="PF02872">
    <property type="entry name" value="5_nucleotid_C"/>
    <property type="match status" value="1"/>
</dbReference>
<dbReference type="CDD" id="cd07409">
    <property type="entry name" value="MPP_CD73_N"/>
    <property type="match status" value="1"/>
</dbReference>
<name>A0A9P0CZY2_9CUCU</name>
<gene>
    <name evidence="15" type="ORF">PSYICH_LOCUS9606</name>
</gene>
<evidence type="ECO:0000256" key="5">
    <source>
        <dbReference type="ARBA" id="ARBA00022525"/>
    </source>
</evidence>